<dbReference type="InterPro" id="IPR036576">
    <property type="entry name" value="WRKY_dom_sf"/>
</dbReference>
<keyword evidence="5" id="KW-0539">Nucleus</keyword>
<comment type="subcellular location">
    <subcellularLocation>
        <location evidence="1">Nucleus</location>
    </subcellularLocation>
</comment>
<feature type="region of interest" description="Disordered" evidence="6">
    <location>
        <begin position="1"/>
        <end position="128"/>
    </location>
</feature>
<evidence type="ECO:0000256" key="2">
    <source>
        <dbReference type="ARBA" id="ARBA00023015"/>
    </source>
</evidence>
<protein>
    <recommendedName>
        <fullName evidence="7">WRKY domain-containing protein</fullName>
    </recommendedName>
</protein>
<name>A0A397TFD8_9GLOM</name>
<feature type="compositionally biased region" description="Polar residues" evidence="6">
    <location>
        <begin position="34"/>
        <end position="91"/>
    </location>
</feature>
<gene>
    <name evidence="8" type="ORF">C1645_814891</name>
</gene>
<feature type="compositionally biased region" description="Polar residues" evidence="6">
    <location>
        <begin position="104"/>
        <end position="120"/>
    </location>
</feature>
<evidence type="ECO:0000256" key="6">
    <source>
        <dbReference type="SAM" id="MobiDB-lite"/>
    </source>
</evidence>
<feature type="compositionally biased region" description="Basic and acidic residues" evidence="6">
    <location>
        <begin position="200"/>
        <end position="218"/>
    </location>
</feature>
<dbReference type="GO" id="GO:0003700">
    <property type="term" value="F:DNA-binding transcription factor activity"/>
    <property type="evidence" value="ECO:0007669"/>
    <property type="project" value="InterPro"/>
</dbReference>
<keyword evidence="3" id="KW-0238">DNA-binding</keyword>
<dbReference type="SUPFAM" id="SSF118290">
    <property type="entry name" value="WRKY DNA-binding domain"/>
    <property type="match status" value="1"/>
</dbReference>
<evidence type="ECO:0000259" key="7">
    <source>
        <dbReference type="PROSITE" id="PS50811"/>
    </source>
</evidence>
<dbReference type="Pfam" id="PF03106">
    <property type="entry name" value="WRKY"/>
    <property type="match status" value="1"/>
</dbReference>
<feature type="region of interest" description="Disordered" evidence="6">
    <location>
        <begin position="199"/>
        <end position="225"/>
    </location>
</feature>
<keyword evidence="9" id="KW-1185">Reference proteome</keyword>
<dbReference type="OrthoDB" id="2362414at2759"/>
<comment type="caution">
    <text evidence="8">The sequence shown here is derived from an EMBL/GenBank/DDBJ whole genome shotgun (WGS) entry which is preliminary data.</text>
</comment>
<reference evidence="8 9" key="1">
    <citation type="submission" date="2018-06" db="EMBL/GenBank/DDBJ databases">
        <title>Comparative genomics reveals the genomic features of Rhizophagus irregularis, R. cerebriforme, R. diaphanum and Gigaspora rosea, and their symbiotic lifestyle signature.</title>
        <authorList>
            <person name="Morin E."/>
            <person name="San Clemente H."/>
            <person name="Chen E.C.H."/>
            <person name="De La Providencia I."/>
            <person name="Hainaut M."/>
            <person name="Kuo A."/>
            <person name="Kohler A."/>
            <person name="Murat C."/>
            <person name="Tang N."/>
            <person name="Roy S."/>
            <person name="Loubradou J."/>
            <person name="Henrissat B."/>
            <person name="Grigoriev I.V."/>
            <person name="Corradi N."/>
            <person name="Roux C."/>
            <person name="Martin F.M."/>
        </authorList>
    </citation>
    <scope>NUCLEOTIDE SEQUENCE [LARGE SCALE GENOMIC DNA]</scope>
    <source>
        <strain evidence="8 9">DAOM 227022</strain>
    </source>
</reference>
<evidence type="ECO:0000256" key="3">
    <source>
        <dbReference type="ARBA" id="ARBA00023125"/>
    </source>
</evidence>
<evidence type="ECO:0000313" key="9">
    <source>
        <dbReference type="Proteomes" id="UP000265703"/>
    </source>
</evidence>
<dbReference type="InterPro" id="IPR003657">
    <property type="entry name" value="WRKY_dom"/>
</dbReference>
<sequence>MSSRSESYAQQYPYTPKAGHLQHHHQFTQQQNQYTPQDNIIASTPSGTPNPQYTTSQNTPIGQPNLGSQTRRYKTTISPNTSRQYPTQHTSIAPPLNDHPPSPTQCLHNTNNVSIPSSIPASLPTPPTVPAGLSSPNGTTAASNFDLQDVIAQFGGQPELLKLILTSKVEEDKRKAEEAKLRVRELDLMLLERNRHRKGIDHADESKNDEIHSNHDMDYDNDNSIGTYNTSDGSINYASFGTSLSSPVQNLSLNSPPNNSATSRIKSESRTNPTSKDRNGNMEPNENDESNANGAPNKRKRKRREMLPVTMIIETKEYAYMDGYMWKNNGNTTQRKTGNKSVYFKCSNSNKGCPVNKTVTEKEGGWIIKYRGHHLDECGKIKRIVQS</sequence>
<proteinExistence type="predicted"/>
<accession>A0A397TFD8</accession>
<feature type="compositionally biased region" description="Basic and acidic residues" evidence="6">
    <location>
        <begin position="265"/>
        <end position="280"/>
    </location>
</feature>
<keyword evidence="2" id="KW-0805">Transcription regulation</keyword>
<dbReference type="PROSITE" id="PS50811">
    <property type="entry name" value="WRKY"/>
    <property type="match status" value="1"/>
</dbReference>
<feature type="region of interest" description="Disordered" evidence="6">
    <location>
        <begin position="248"/>
        <end position="306"/>
    </location>
</feature>
<evidence type="ECO:0000313" key="8">
    <source>
        <dbReference type="EMBL" id="RIA96848.1"/>
    </source>
</evidence>
<evidence type="ECO:0000256" key="1">
    <source>
        <dbReference type="ARBA" id="ARBA00004123"/>
    </source>
</evidence>
<feature type="domain" description="WRKY" evidence="7">
    <location>
        <begin position="315"/>
        <end position="359"/>
    </location>
</feature>
<dbReference type="Proteomes" id="UP000265703">
    <property type="component" value="Unassembled WGS sequence"/>
</dbReference>
<dbReference type="SMART" id="SM00774">
    <property type="entry name" value="WRKY"/>
    <property type="match status" value="1"/>
</dbReference>
<feature type="compositionally biased region" description="Low complexity" evidence="6">
    <location>
        <begin position="248"/>
        <end position="260"/>
    </location>
</feature>
<evidence type="ECO:0000256" key="4">
    <source>
        <dbReference type="ARBA" id="ARBA00023163"/>
    </source>
</evidence>
<evidence type="ECO:0000256" key="5">
    <source>
        <dbReference type="ARBA" id="ARBA00023242"/>
    </source>
</evidence>
<organism evidence="8 9">
    <name type="scientific">Glomus cerebriforme</name>
    <dbReference type="NCBI Taxonomy" id="658196"/>
    <lineage>
        <taxon>Eukaryota</taxon>
        <taxon>Fungi</taxon>
        <taxon>Fungi incertae sedis</taxon>
        <taxon>Mucoromycota</taxon>
        <taxon>Glomeromycotina</taxon>
        <taxon>Glomeromycetes</taxon>
        <taxon>Glomerales</taxon>
        <taxon>Glomeraceae</taxon>
        <taxon>Glomus</taxon>
    </lineage>
</organism>
<dbReference type="EMBL" id="QKYT01000038">
    <property type="protein sequence ID" value="RIA96848.1"/>
    <property type="molecule type" value="Genomic_DNA"/>
</dbReference>
<dbReference type="AlphaFoldDB" id="A0A397TFD8"/>
<feature type="compositionally biased region" description="Polar residues" evidence="6">
    <location>
        <begin position="1"/>
        <end position="13"/>
    </location>
</feature>
<keyword evidence="4" id="KW-0804">Transcription</keyword>
<dbReference type="GO" id="GO:0043565">
    <property type="term" value="F:sequence-specific DNA binding"/>
    <property type="evidence" value="ECO:0007669"/>
    <property type="project" value="InterPro"/>
</dbReference>
<dbReference type="Gene3D" id="2.20.25.80">
    <property type="entry name" value="WRKY domain"/>
    <property type="match status" value="1"/>
</dbReference>
<dbReference type="GO" id="GO:0005634">
    <property type="term" value="C:nucleus"/>
    <property type="evidence" value="ECO:0007669"/>
    <property type="project" value="UniProtKB-SubCell"/>
</dbReference>